<dbReference type="Proteomes" id="UP000243502">
    <property type="component" value="Chromosome 1"/>
</dbReference>
<sequence length="92" mass="10626">MPQFTEGDDLTVLIRFVRALALVLLTLATLAITLAMFWRDVGLDSFFDRWLGHWPEWQLTALATVMIFLSIAALRGTQRSEARYRTRGTRIR</sequence>
<accession>A0A2I8EL94</accession>
<dbReference type="EMBL" id="CP026111">
    <property type="protein sequence ID" value="AUT60250.1"/>
    <property type="molecule type" value="Genomic_DNA"/>
</dbReference>
<keyword evidence="1" id="KW-0812">Transmembrane</keyword>
<evidence type="ECO:0000313" key="2">
    <source>
        <dbReference type="EMBL" id="AUT60250.1"/>
    </source>
</evidence>
<proteinExistence type="predicted"/>
<feature type="transmembrane region" description="Helical" evidence="1">
    <location>
        <begin position="57"/>
        <end position="77"/>
    </location>
</feature>
<dbReference type="KEGG" id="pter:C2L65_12020"/>
<organism evidence="2 3">
    <name type="scientific">Paraburkholderia terrae</name>
    <dbReference type="NCBI Taxonomy" id="311230"/>
    <lineage>
        <taxon>Bacteria</taxon>
        <taxon>Pseudomonadati</taxon>
        <taxon>Pseudomonadota</taxon>
        <taxon>Betaproteobacteria</taxon>
        <taxon>Burkholderiales</taxon>
        <taxon>Burkholderiaceae</taxon>
        <taxon>Paraburkholderia</taxon>
    </lineage>
</organism>
<protein>
    <submittedName>
        <fullName evidence="2">Uncharacterized protein</fullName>
    </submittedName>
</protein>
<evidence type="ECO:0000313" key="3">
    <source>
        <dbReference type="Proteomes" id="UP000243502"/>
    </source>
</evidence>
<feature type="transmembrane region" description="Helical" evidence="1">
    <location>
        <begin position="12"/>
        <end position="37"/>
    </location>
</feature>
<name>A0A2I8EL94_9BURK</name>
<dbReference type="AlphaFoldDB" id="A0A2I8EL94"/>
<gene>
    <name evidence="2" type="ORF">C2L65_12020</name>
</gene>
<keyword evidence="1" id="KW-1133">Transmembrane helix</keyword>
<reference evidence="2 3" key="1">
    <citation type="submission" date="2018-01" db="EMBL/GenBank/DDBJ databases">
        <title>Species boundaries and ecological features among Paraburkholderia terrae DSMZ17804T, P. hospita DSMZ17164T and P. caribensis DSMZ13236T.</title>
        <authorList>
            <person name="Pratama A.A."/>
        </authorList>
    </citation>
    <scope>NUCLEOTIDE SEQUENCE [LARGE SCALE GENOMIC DNA]</scope>
    <source>
        <strain evidence="2 3">DSM 17804</strain>
    </source>
</reference>
<dbReference type="RefSeq" id="WP_042307465.1">
    <property type="nucleotide sequence ID" value="NZ_CP026111.1"/>
</dbReference>
<evidence type="ECO:0000256" key="1">
    <source>
        <dbReference type="SAM" id="Phobius"/>
    </source>
</evidence>
<keyword evidence="1" id="KW-0472">Membrane</keyword>